<dbReference type="Gene3D" id="3.40.50.300">
    <property type="entry name" value="P-loop containing nucleotide triphosphate hydrolases"/>
    <property type="match status" value="1"/>
</dbReference>
<accession>A0A7X2Z0A5</accession>
<dbReference type="AlphaFoldDB" id="A0A7X2Z0A5"/>
<protein>
    <recommendedName>
        <fullName evidence="3">Sulfotransferase</fullName>
    </recommendedName>
</protein>
<evidence type="ECO:0008006" key="3">
    <source>
        <dbReference type="Google" id="ProtNLM"/>
    </source>
</evidence>
<organism evidence="1 2">
    <name type="scientific">Paenibacillus woosongensis</name>
    <dbReference type="NCBI Taxonomy" id="307580"/>
    <lineage>
        <taxon>Bacteria</taxon>
        <taxon>Bacillati</taxon>
        <taxon>Bacillota</taxon>
        <taxon>Bacilli</taxon>
        <taxon>Bacillales</taxon>
        <taxon>Paenibacillaceae</taxon>
        <taxon>Paenibacillus</taxon>
    </lineage>
</organism>
<comment type="caution">
    <text evidence="1">The sequence shown here is derived from an EMBL/GenBank/DDBJ whole genome shotgun (WGS) entry which is preliminary data.</text>
</comment>
<evidence type="ECO:0000313" key="2">
    <source>
        <dbReference type="Proteomes" id="UP000447876"/>
    </source>
</evidence>
<name>A0A7X2Z0A5_9BACL</name>
<dbReference type="InterPro" id="IPR027417">
    <property type="entry name" value="P-loop_NTPase"/>
</dbReference>
<dbReference type="EMBL" id="WNZW01000002">
    <property type="protein sequence ID" value="MUG45271.1"/>
    <property type="molecule type" value="Genomic_DNA"/>
</dbReference>
<reference evidence="1 2" key="1">
    <citation type="submission" date="2019-11" db="EMBL/GenBank/DDBJ databases">
        <title>Draft genome sequences of five Paenibacillus species of dairy origin.</title>
        <authorList>
            <person name="Olajide A.M."/>
            <person name="Chen S."/>
            <person name="Lapointe G."/>
        </authorList>
    </citation>
    <scope>NUCLEOTIDE SEQUENCE [LARGE SCALE GENOMIC DNA]</scope>
    <source>
        <strain evidence="1 2">12CR55</strain>
    </source>
</reference>
<dbReference type="SUPFAM" id="SSF52540">
    <property type="entry name" value="P-loop containing nucleoside triphosphate hydrolases"/>
    <property type="match status" value="1"/>
</dbReference>
<dbReference type="Pfam" id="PF13469">
    <property type="entry name" value="Sulfotransfer_3"/>
    <property type="match status" value="1"/>
</dbReference>
<sequence>MERRKKILNDKKVVPIFVVGSPRSGTTLIGNVIGNTNSVCNMEEFSGFFFSYYIAPREFYGVPSPYKKKYIRELQEFSSVFATSITLKKNKQFFCDSTPWNMLIINDLLYKYPNAIIILVIRHFSGVIQSLEKSYHIGYKWAGANWIERANLWSKFYSNAKFIPQKNRVILSYDELCSNPVVTLERFKNDLIQKGLDQLELNYNYLAVNNASGKKITIGNRTEDGSIYLQSIPSYNAESWTGDIYDQILPIVLDTHIKLRDLCSNNYILPHGYQNEY</sequence>
<gene>
    <name evidence="1" type="ORF">GNP95_09695</name>
</gene>
<evidence type="ECO:0000313" key="1">
    <source>
        <dbReference type="EMBL" id="MUG45271.1"/>
    </source>
</evidence>
<proteinExistence type="predicted"/>
<dbReference type="Proteomes" id="UP000447876">
    <property type="component" value="Unassembled WGS sequence"/>
</dbReference>